<gene>
    <name evidence="2 4" type="primary">apaG</name>
    <name evidence="4" type="ORF">HQ393_06330</name>
</gene>
<dbReference type="Gene3D" id="2.60.40.1470">
    <property type="entry name" value="ApaG domain"/>
    <property type="match status" value="1"/>
</dbReference>
<dbReference type="SUPFAM" id="SSF110069">
    <property type="entry name" value="ApaG-like"/>
    <property type="match status" value="1"/>
</dbReference>
<protein>
    <recommendedName>
        <fullName evidence="1 2">Protein ApaG</fullName>
    </recommendedName>
</protein>
<dbReference type="Pfam" id="PF04379">
    <property type="entry name" value="DUF525"/>
    <property type="match status" value="1"/>
</dbReference>
<feature type="domain" description="ApaG" evidence="3">
    <location>
        <begin position="1"/>
        <end position="125"/>
    </location>
</feature>
<reference evidence="4 5" key="1">
    <citation type="submission" date="2020-07" db="EMBL/GenBank/DDBJ databases">
        <title>Complete genome sequence of Chitinibacter sp. 2T18.</title>
        <authorList>
            <person name="Bae J.-W."/>
            <person name="Choi J.-W."/>
        </authorList>
    </citation>
    <scope>NUCLEOTIDE SEQUENCE [LARGE SCALE GENOMIC DNA]</scope>
    <source>
        <strain evidence="4 5">2T18</strain>
    </source>
</reference>
<accession>A0A7H9BI76</accession>
<dbReference type="EMBL" id="CP058627">
    <property type="protein sequence ID" value="QLG87908.1"/>
    <property type="molecule type" value="Genomic_DNA"/>
</dbReference>
<dbReference type="InterPro" id="IPR023065">
    <property type="entry name" value="Uncharacterised_ApaG"/>
</dbReference>
<dbReference type="PROSITE" id="PS51087">
    <property type="entry name" value="APAG"/>
    <property type="match status" value="1"/>
</dbReference>
<dbReference type="RefSeq" id="WP_179357988.1">
    <property type="nucleotide sequence ID" value="NZ_CP058627.1"/>
</dbReference>
<dbReference type="PANTHER" id="PTHR14289:SF16">
    <property type="entry name" value="POLYMERASE DELTA-INTERACTING PROTEIN 2"/>
    <property type="match status" value="1"/>
</dbReference>
<name>A0A7H9BI76_9NEIS</name>
<dbReference type="AlphaFoldDB" id="A0A7H9BI76"/>
<evidence type="ECO:0000256" key="2">
    <source>
        <dbReference type="HAMAP-Rule" id="MF_00791"/>
    </source>
</evidence>
<sequence length="125" mass="14118">MEHNYHIRVLARPFYLPEQSNEASEQYTFAYQITIENTGTITAKLIARHWIIEDATGKTQEVRGLGVIGEHPELAPGEIYEYTSGVTLETPVGTMRGTYQMIAADGTEFEAQIEQFVLSMPRTLH</sequence>
<dbReference type="KEGG" id="chiz:HQ393_06330"/>
<proteinExistence type="inferred from homology"/>
<dbReference type="HAMAP" id="MF_00791">
    <property type="entry name" value="ApaG"/>
    <property type="match status" value="1"/>
</dbReference>
<dbReference type="Proteomes" id="UP000509597">
    <property type="component" value="Chromosome"/>
</dbReference>
<evidence type="ECO:0000313" key="4">
    <source>
        <dbReference type="EMBL" id="QLG87908.1"/>
    </source>
</evidence>
<keyword evidence="5" id="KW-1185">Reference proteome</keyword>
<evidence type="ECO:0000313" key="5">
    <source>
        <dbReference type="Proteomes" id="UP000509597"/>
    </source>
</evidence>
<dbReference type="NCBIfam" id="NF003967">
    <property type="entry name" value="PRK05461.1"/>
    <property type="match status" value="1"/>
</dbReference>
<dbReference type="InterPro" id="IPR036767">
    <property type="entry name" value="ApaG_sf"/>
</dbReference>
<dbReference type="InterPro" id="IPR007474">
    <property type="entry name" value="ApaG_domain"/>
</dbReference>
<organism evidence="4 5">
    <name type="scientific">Chitinibacter bivalviorum</name>
    <dbReference type="NCBI Taxonomy" id="2739434"/>
    <lineage>
        <taxon>Bacteria</taxon>
        <taxon>Pseudomonadati</taxon>
        <taxon>Pseudomonadota</taxon>
        <taxon>Betaproteobacteria</taxon>
        <taxon>Neisseriales</taxon>
        <taxon>Chitinibacteraceae</taxon>
        <taxon>Chitinibacter</taxon>
    </lineage>
</organism>
<dbReference type="PANTHER" id="PTHR14289">
    <property type="entry name" value="F-BOX ONLY PROTEIN 3"/>
    <property type="match status" value="1"/>
</dbReference>
<evidence type="ECO:0000259" key="3">
    <source>
        <dbReference type="PROSITE" id="PS51087"/>
    </source>
</evidence>
<evidence type="ECO:0000256" key="1">
    <source>
        <dbReference type="ARBA" id="ARBA00017693"/>
    </source>
</evidence>
<dbReference type="GO" id="GO:0070987">
    <property type="term" value="P:error-free translesion synthesis"/>
    <property type="evidence" value="ECO:0007669"/>
    <property type="project" value="TreeGrafter"/>
</dbReference>